<dbReference type="EMBL" id="CP119908">
    <property type="protein sequence ID" value="WFD18394.1"/>
    <property type="molecule type" value="Genomic_DNA"/>
</dbReference>
<dbReference type="AlphaFoldDB" id="A0AAF0E4P0"/>
<protein>
    <submittedName>
        <fullName evidence="1">Uncharacterized protein</fullName>
    </submittedName>
</protein>
<organism evidence="1 2">
    <name type="scientific">Malassezia caprae</name>
    <dbReference type="NCBI Taxonomy" id="1381934"/>
    <lineage>
        <taxon>Eukaryota</taxon>
        <taxon>Fungi</taxon>
        <taxon>Dikarya</taxon>
        <taxon>Basidiomycota</taxon>
        <taxon>Ustilaginomycotina</taxon>
        <taxon>Malasseziomycetes</taxon>
        <taxon>Malasseziales</taxon>
        <taxon>Malasseziaceae</taxon>
        <taxon>Malassezia</taxon>
    </lineage>
</organism>
<proteinExistence type="predicted"/>
<name>A0AAF0E4P0_9BASI</name>
<gene>
    <name evidence="1" type="ORF">MCAP1_000596</name>
</gene>
<sequence length="77" mass="7533">MSGSYTWVYTVPDSTVPGPANQTLSSVLAAQGHTSGASDLQPAPGALQTAPGVGNGAMALRPTVGLAAGLLAALWAL</sequence>
<reference evidence="1" key="1">
    <citation type="submission" date="2023-03" db="EMBL/GenBank/DDBJ databases">
        <title>Mating type loci evolution in Malassezia.</title>
        <authorList>
            <person name="Coelho M.A."/>
        </authorList>
    </citation>
    <scope>NUCLEOTIDE SEQUENCE</scope>
    <source>
        <strain evidence="1">CBS 10434</strain>
    </source>
</reference>
<evidence type="ECO:0000313" key="1">
    <source>
        <dbReference type="EMBL" id="WFD18394.1"/>
    </source>
</evidence>
<accession>A0AAF0E4P0</accession>
<evidence type="ECO:0000313" key="2">
    <source>
        <dbReference type="Proteomes" id="UP001220961"/>
    </source>
</evidence>
<keyword evidence="2" id="KW-1185">Reference proteome</keyword>
<dbReference type="Proteomes" id="UP001220961">
    <property type="component" value="Chromosome 1"/>
</dbReference>